<evidence type="ECO:0000313" key="3">
    <source>
        <dbReference type="Proteomes" id="UP001530400"/>
    </source>
</evidence>
<evidence type="ECO:0000256" key="1">
    <source>
        <dbReference type="SAM" id="MobiDB-lite"/>
    </source>
</evidence>
<comment type="caution">
    <text evidence="2">The sequence shown here is derived from an EMBL/GenBank/DDBJ whole genome shotgun (WGS) entry which is preliminary data.</text>
</comment>
<sequence length="178" mass="18943">MASHDPTNVDAQWESFMASLKNEDFCQTDENKGSEYNCRDISFTVSDLKATGTSASLPFVSGEMLHDFDVALNAYNVVGNAVGVSSEEGKPKAAAYNCRDSSFTVRDAAATGTSASLPFVSGEMRYGFDDVLNNVLGNAVGMSAEERTPKTFTVSDSTGTGTMGNETKSSCHHEGKAY</sequence>
<reference evidence="2 3" key="1">
    <citation type="submission" date="2024-10" db="EMBL/GenBank/DDBJ databases">
        <title>Updated reference genomes for cyclostephanoid diatoms.</title>
        <authorList>
            <person name="Roberts W.R."/>
            <person name="Alverson A.J."/>
        </authorList>
    </citation>
    <scope>NUCLEOTIDE SEQUENCE [LARGE SCALE GENOMIC DNA]</scope>
    <source>
        <strain evidence="2 3">AJA010-31</strain>
    </source>
</reference>
<dbReference type="Proteomes" id="UP001530400">
    <property type="component" value="Unassembled WGS sequence"/>
</dbReference>
<evidence type="ECO:0000313" key="2">
    <source>
        <dbReference type="EMBL" id="KAL3792841.1"/>
    </source>
</evidence>
<feature type="compositionally biased region" description="Polar residues" evidence="1">
    <location>
        <begin position="151"/>
        <end position="168"/>
    </location>
</feature>
<gene>
    <name evidence="2" type="ORF">ACHAWO_013956</name>
</gene>
<dbReference type="AlphaFoldDB" id="A0ABD3PZK6"/>
<dbReference type="EMBL" id="JALLPJ020000419">
    <property type="protein sequence ID" value="KAL3792841.1"/>
    <property type="molecule type" value="Genomic_DNA"/>
</dbReference>
<accession>A0ABD3PZK6</accession>
<keyword evidence="3" id="KW-1185">Reference proteome</keyword>
<name>A0ABD3PZK6_9STRA</name>
<organism evidence="2 3">
    <name type="scientific">Cyclotella atomus</name>
    <dbReference type="NCBI Taxonomy" id="382360"/>
    <lineage>
        <taxon>Eukaryota</taxon>
        <taxon>Sar</taxon>
        <taxon>Stramenopiles</taxon>
        <taxon>Ochrophyta</taxon>
        <taxon>Bacillariophyta</taxon>
        <taxon>Coscinodiscophyceae</taxon>
        <taxon>Thalassiosirophycidae</taxon>
        <taxon>Stephanodiscales</taxon>
        <taxon>Stephanodiscaceae</taxon>
        <taxon>Cyclotella</taxon>
    </lineage>
</organism>
<feature type="region of interest" description="Disordered" evidence="1">
    <location>
        <begin position="151"/>
        <end position="178"/>
    </location>
</feature>
<feature type="compositionally biased region" description="Basic and acidic residues" evidence="1">
    <location>
        <begin position="169"/>
        <end position="178"/>
    </location>
</feature>
<proteinExistence type="predicted"/>
<protein>
    <submittedName>
        <fullName evidence="2">Uncharacterized protein</fullName>
    </submittedName>
</protein>